<dbReference type="Pfam" id="PF02659">
    <property type="entry name" value="Mntp"/>
    <property type="match status" value="1"/>
</dbReference>
<comment type="function">
    <text evidence="8">Probably functions as a manganese efflux pump.</text>
</comment>
<keyword evidence="2 8" id="KW-1003">Cell membrane</keyword>
<protein>
    <recommendedName>
        <fullName evidence="8">Putative manganese efflux pump MntP</fullName>
    </recommendedName>
</protein>
<feature type="transmembrane region" description="Helical" evidence="8">
    <location>
        <begin position="73"/>
        <end position="89"/>
    </location>
</feature>
<feature type="transmembrane region" description="Helical" evidence="8">
    <location>
        <begin position="6"/>
        <end position="27"/>
    </location>
</feature>
<sequence length="190" mass="20325">MPFMGIFEILMIGIGLSMDAAAVSMSNGMCISSIRWKHALATAFAFGAFQGIMPLIGYFAGSLFAEQIGAVDHWLALVLLGFIGGKMIYESLTANHDSCPVDRRLTFKLLLVQAIATSIDALAVGVSFAALTVSIVLASSVIATTTFVLSFVSVYIGKRFGTLLNQKAELIGGLILVFIGVKTFVEHMFF</sequence>
<dbReference type="GO" id="GO:0005886">
    <property type="term" value="C:plasma membrane"/>
    <property type="evidence" value="ECO:0007669"/>
    <property type="project" value="UniProtKB-SubCell"/>
</dbReference>
<evidence type="ECO:0000256" key="4">
    <source>
        <dbReference type="ARBA" id="ARBA00022989"/>
    </source>
</evidence>
<dbReference type="InterPro" id="IPR003810">
    <property type="entry name" value="Mntp/YtaF"/>
</dbReference>
<dbReference type="eggNOG" id="COG1971">
    <property type="taxonomic scope" value="Bacteria"/>
</dbReference>
<dbReference type="STRING" id="537013.CLOSTMETH_02454"/>
<comment type="subcellular location">
    <subcellularLocation>
        <location evidence="8">Cell membrane</location>
        <topology evidence="8">Multi-pass membrane protein</topology>
    </subcellularLocation>
</comment>
<organism evidence="9 10">
    <name type="scientific">[Clostridium] methylpentosum DSM 5476</name>
    <dbReference type="NCBI Taxonomy" id="537013"/>
    <lineage>
        <taxon>Bacteria</taxon>
        <taxon>Bacillati</taxon>
        <taxon>Bacillota</taxon>
        <taxon>Clostridia</taxon>
        <taxon>Eubacteriales</taxon>
        <taxon>Oscillospiraceae</taxon>
        <taxon>Oscillospiraceae incertae sedis</taxon>
    </lineage>
</organism>
<feature type="transmembrane region" description="Helical" evidence="8">
    <location>
        <begin position="39"/>
        <end position="61"/>
    </location>
</feature>
<dbReference type="PANTHER" id="PTHR35529">
    <property type="entry name" value="MANGANESE EFFLUX PUMP MNTP-RELATED"/>
    <property type="match status" value="1"/>
</dbReference>
<proteinExistence type="inferred from homology"/>
<dbReference type="EMBL" id="ACEC01000082">
    <property type="protein sequence ID" value="EEG29917.1"/>
    <property type="molecule type" value="Genomic_DNA"/>
</dbReference>
<keyword evidence="5 8" id="KW-0406">Ion transport</keyword>
<keyword evidence="3 8" id="KW-0812">Transmembrane</keyword>
<evidence type="ECO:0000256" key="3">
    <source>
        <dbReference type="ARBA" id="ARBA00022692"/>
    </source>
</evidence>
<evidence type="ECO:0000256" key="8">
    <source>
        <dbReference type="HAMAP-Rule" id="MF_01521"/>
    </source>
</evidence>
<keyword evidence="4 8" id="KW-1133">Transmembrane helix</keyword>
<dbReference type="HAMAP" id="MF_01521">
    <property type="entry name" value="MntP_pump"/>
    <property type="match status" value="1"/>
</dbReference>
<keyword evidence="1 8" id="KW-0813">Transport</keyword>
<feature type="transmembrane region" description="Helical" evidence="8">
    <location>
        <begin position="135"/>
        <end position="156"/>
    </location>
</feature>
<dbReference type="Proteomes" id="UP000003340">
    <property type="component" value="Unassembled WGS sequence"/>
</dbReference>
<dbReference type="InterPro" id="IPR022929">
    <property type="entry name" value="Put_MntP"/>
</dbReference>
<keyword evidence="7 8" id="KW-0464">Manganese</keyword>
<reference evidence="9 10" key="1">
    <citation type="submission" date="2009-01" db="EMBL/GenBank/DDBJ databases">
        <authorList>
            <person name="Fulton L."/>
            <person name="Clifton S."/>
            <person name="Fulton B."/>
            <person name="Xu J."/>
            <person name="Minx P."/>
            <person name="Pepin K.H."/>
            <person name="Johnson M."/>
            <person name="Bhonagiri V."/>
            <person name="Nash W.E."/>
            <person name="Mardis E.R."/>
            <person name="Wilson R.K."/>
        </authorList>
    </citation>
    <scope>NUCLEOTIDE SEQUENCE [LARGE SCALE GENOMIC DNA]</scope>
    <source>
        <strain evidence="9 10">DSM 5476</strain>
    </source>
</reference>
<evidence type="ECO:0000256" key="1">
    <source>
        <dbReference type="ARBA" id="ARBA00022448"/>
    </source>
</evidence>
<feature type="transmembrane region" description="Helical" evidence="8">
    <location>
        <begin position="109"/>
        <end position="129"/>
    </location>
</feature>
<feature type="transmembrane region" description="Helical" evidence="8">
    <location>
        <begin position="168"/>
        <end position="185"/>
    </location>
</feature>
<gene>
    <name evidence="8" type="primary">mntP</name>
    <name evidence="9" type="ORF">CLOSTMETH_02454</name>
</gene>
<dbReference type="GO" id="GO:0005384">
    <property type="term" value="F:manganese ion transmembrane transporter activity"/>
    <property type="evidence" value="ECO:0007669"/>
    <property type="project" value="UniProtKB-UniRule"/>
</dbReference>
<accession>C0EF15</accession>
<dbReference type="PANTHER" id="PTHR35529:SF1">
    <property type="entry name" value="MANGANESE EFFLUX PUMP MNTP-RELATED"/>
    <property type="match status" value="1"/>
</dbReference>
<evidence type="ECO:0000256" key="7">
    <source>
        <dbReference type="ARBA" id="ARBA00023211"/>
    </source>
</evidence>
<evidence type="ECO:0000313" key="9">
    <source>
        <dbReference type="EMBL" id="EEG29917.1"/>
    </source>
</evidence>
<evidence type="ECO:0000313" key="10">
    <source>
        <dbReference type="Proteomes" id="UP000003340"/>
    </source>
</evidence>
<evidence type="ECO:0000256" key="6">
    <source>
        <dbReference type="ARBA" id="ARBA00023136"/>
    </source>
</evidence>
<keyword evidence="10" id="KW-1185">Reference proteome</keyword>
<dbReference type="HOGENOM" id="CLU_096410_3_0_9"/>
<comment type="caution">
    <text evidence="9">The sequence shown here is derived from an EMBL/GenBank/DDBJ whole genome shotgun (WGS) entry which is preliminary data.</text>
</comment>
<name>C0EF15_9FIRM</name>
<evidence type="ECO:0000256" key="5">
    <source>
        <dbReference type="ARBA" id="ARBA00023065"/>
    </source>
</evidence>
<evidence type="ECO:0000256" key="2">
    <source>
        <dbReference type="ARBA" id="ARBA00022475"/>
    </source>
</evidence>
<dbReference type="AlphaFoldDB" id="C0EF15"/>
<reference evidence="9 10" key="2">
    <citation type="submission" date="2009-02" db="EMBL/GenBank/DDBJ databases">
        <title>Draft genome sequence of Clostridium methylpentosum (DSM 5476).</title>
        <authorList>
            <person name="Sudarsanam P."/>
            <person name="Ley R."/>
            <person name="Guruge J."/>
            <person name="Turnbaugh P.J."/>
            <person name="Mahowald M."/>
            <person name="Liep D."/>
            <person name="Gordon J."/>
        </authorList>
    </citation>
    <scope>NUCLEOTIDE SEQUENCE [LARGE SCALE GENOMIC DNA]</scope>
    <source>
        <strain evidence="9 10">DSM 5476</strain>
    </source>
</reference>
<comment type="similarity">
    <text evidence="8">Belongs to the MntP (TC 9.B.29) family.</text>
</comment>
<keyword evidence="6 8" id="KW-0472">Membrane</keyword>